<comment type="caution">
    <text evidence="8">The sequence shown here is derived from an EMBL/GenBank/DDBJ whole genome shotgun (WGS) entry which is preliminary data.</text>
</comment>
<dbReference type="Gene3D" id="1.10.20.120">
    <property type="match status" value="1"/>
</dbReference>
<proteinExistence type="predicted"/>
<gene>
    <name evidence="8" type="ORF">CPELLU_LOCUS11931</name>
</gene>
<comment type="function">
    <text evidence="4">Non catalytic subunit of RNase H2, an endonuclease that specifically degrades the RNA of RNA:DNA hybrids. Participates in DNA replication, possibly by mediating the removal of lagging-strand Okazaki fragment RNA primers during DNA replication. Mediates the excision of single ribonucleotides from DNA:RNA duplexes.</text>
</comment>
<feature type="domain" description="Ribonuclease H2 subunit B wHTH" evidence="6">
    <location>
        <begin position="66"/>
        <end position="200"/>
    </location>
</feature>
<evidence type="ECO:0000256" key="1">
    <source>
        <dbReference type="ARBA" id="ARBA00004123"/>
    </source>
</evidence>
<reference evidence="8" key="1">
    <citation type="submission" date="2021-06" db="EMBL/GenBank/DDBJ databases">
        <authorList>
            <person name="Kallberg Y."/>
            <person name="Tangrot J."/>
            <person name="Rosling A."/>
        </authorList>
    </citation>
    <scope>NUCLEOTIDE SEQUENCE</scope>
    <source>
        <strain evidence="8">FL966</strain>
    </source>
</reference>
<dbReference type="GO" id="GO:0006401">
    <property type="term" value="P:RNA catabolic process"/>
    <property type="evidence" value="ECO:0007669"/>
    <property type="project" value="TreeGrafter"/>
</dbReference>
<dbReference type="PANTHER" id="PTHR13383:SF11">
    <property type="entry name" value="RIBONUCLEASE H2 SUBUNIT B"/>
    <property type="match status" value="1"/>
</dbReference>
<comment type="subcellular location">
    <subcellularLocation>
        <location evidence="1">Nucleus</location>
    </subcellularLocation>
</comment>
<dbReference type="OrthoDB" id="29098at2759"/>
<feature type="domain" description="Rnh202 triple barrel" evidence="7">
    <location>
        <begin position="4"/>
        <end position="63"/>
    </location>
</feature>
<dbReference type="GO" id="GO:0005654">
    <property type="term" value="C:nucleoplasm"/>
    <property type="evidence" value="ECO:0007669"/>
    <property type="project" value="TreeGrafter"/>
</dbReference>
<dbReference type="Proteomes" id="UP000789759">
    <property type="component" value="Unassembled WGS sequence"/>
</dbReference>
<name>A0A9N9HSK5_9GLOM</name>
<keyword evidence="3" id="KW-0539">Nucleus</keyword>
<dbReference type="InterPro" id="IPR019024">
    <property type="entry name" value="RNase_H2_suB_wHTH"/>
</dbReference>
<dbReference type="InterPro" id="IPR041195">
    <property type="entry name" value="Rnh202_N"/>
</dbReference>
<evidence type="ECO:0000259" key="6">
    <source>
        <dbReference type="Pfam" id="PF09468"/>
    </source>
</evidence>
<evidence type="ECO:0000256" key="3">
    <source>
        <dbReference type="ARBA" id="ARBA00023242"/>
    </source>
</evidence>
<dbReference type="GO" id="GO:0032299">
    <property type="term" value="C:ribonuclease H2 complex"/>
    <property type="evidence" value="ECO:0007669"/>
    <property type="project" value="InterPro"/>
</dbReference>
<dbReference type="InterPro" id="IPR040456">
    <property type="entry name" value="RNase_H2_suB"/>
</dbReference>
<dbReference type="EMBL" id="CAJVQA010010989">
    <property type="protein sequence ID" value="CAG8703042.1"/>
    <property type="molecule type" value="Genomic_DNA"/>
</dbReference>
<evidence type="ECO:0000256" key="5">
    <source>
        <dbReference type="ARBA" id="ARBA00033464"/>
    </source>
</evidence>
<dbReference type="Gene3D" id="2.20.25.530">
    <property type="match status" value="1"/>
</dbReference>
<accession>A0A9N9HSK5</accession>
<organism evidence="8 9">
    <name type="scientific">Cetraspora pellucida</name>
    <dbReference type="NCBI Taxonomy" id="1433469"/>
    <lineage>
        <taxon>Eukaryota</taxon>
        <taxon>Fungi</taxon>
        <taxon>Fungi incertae sedis</taxon>
        <taxon>Mucoromycota</taxon>
        <taxon>Glomeromycotina</taxon>
        <taxon>Glomeromycetes</taxon>
        <taxon>Diversisporales</taxon>
        <taxon>Gigasporaceae</taxon>
        <taxon>Cetraspora</taxon>
    </lineage>
</organism>
<dbReference type="AlphaFoldDB" id="A0A9N9HSK5"/>
<evidence type="ECO:0000313" key="9">
    <source>
        <dbReference type="Proteomes" id="UP000789759"/>
    </source>
</evidence>
<dbReference type="Pfam" id="PF09468">
    <property type="entry name" value="RNase_H2-Ydr279"/>
    <property type="match status" value="1"/>
</dbReference>
<evidence type="ECO:0000256" key="4">
    <source>
        <dbReference type="ARBA" id="ARBA00024778"/>
    </source>
</evidence>
<protein>
    <recommendedName>
        <fullName evidence="2">Ribonuclease H2 subunit B</fullName>
    </recommendedName>
    <alternativeName>
        <fullName evidence="5">Ribonuclease HI subunit B</fullName>
    </alternativeName>
</protein>
<sequence length="299" mass="34841">QENDSSIVSVMLPRPRTGLPARYLLQDNNLYEALYVDYEHQKSWFVKDTIEKDGSFVYFTRFDPLFLLIPILDSCRKKNSEFQGLFLTLDDILDNPEYPSLMRLSSISSISLYMDWICDSKESPTKVYRLNDEKAMSWLKKKVTNILSKFDNDKYESFKKIDQRLDNEISDKQHQHELRLKYALEIVMEYLPNYWAEQLKKEYNFETLGAWDNNAIVYMSAISTDYHVKHSVEKDVGSTVKVIAINDIHLLLLVECILTSINTLKKRKLTVGQASLAKANKKGMKPLTSFFTKNSQTNK</sequence>
<evidence type="ECO:0000313" key="8">
    <source>
        <dbReference type="EMBL" id="CAG8703042.1"/>
    </source>
</evidence>
<feature type="non-terminal residue" evidence="8">
    <location>
        <position position="299"/>
    </location>
</feature>
<dbReference type="PANTHER" id="PTHR13383">
    <property type="entry name" value="RIBONUCLEASE H2 SUBUNIT B"/>
    <property type="match status" value="1"/>
</dbReference>
<keyword evidence="9" id="KW-1185">Reference proteome</keyword>
<evidence type="ECO:0000259" key="7">
    <source>
        <dbReference type="Pfam" id="PF17745"/>
    </source>
</evidence>
<evidence type="ECO:0000256" key="2">
    <source>
        <dbReference type="ARBA" id="ARBA00019062"/>
    </source>
</evidence>
<dbReference type="CDD" id="cd09270">
    <property type="entry name" value="RNase_H2-B"/>
    <property type="match status" value="1"/>
</dbReference>
<dbReference type="Pfam" id="PF17745">
    <property type="entry name" value="Ydr279_N"/>
    <property type="match status" value="1"/>
</dbReference>